<dbReference type="EMBL" id="MU393454">
    <property type="protein sequence ID" value="KAI4866854.1"/>
    <property type="molecule type" value="Genomic_DNA"/>
</dbReference>
<reference evidence="1 2" key="1">
    <citation type="journal article" date="2022" name="New Phytol.">
        <title>Ecological generalism drives hyperdiversity of secondary metabolite gene clusters in xylarialean endophytes.</title>
        <authorList>
            <person name="Franco M.E.E."/>
            <person name="Wisecaver J.H."/>
            <person name="Arnold A.E."/>
            <person name="Ju Y.M."/>
            <person name="Slot J.C."/>
            <person name="Ahrendt S."/>
            <person name="Moore L.P."/>
            <person name="Eastman K.E."/>
            <person name="Scott K."/>
            <person name="Konkel Z."/>
            <person name="Mondo S.J."/>
            <person name="Kuo A."/>
            <person name="Hayes R.D."/>
            <person name="Haridas S."/>
            <person name="Andreopoulos B."/>
            <person name="Riley R."/>
            <person name="LaButti K."/>
            <person name="Pangilinan J."/>
            <person name="Lipzen A."/>
            <person name="Amirebrahimi M."/>
            <person name="Yan J."/>
            <person name="Adam C."/>
            <person name="Keymanesh K."/>
            <person name="Ng V."/>
            <person name="Louie K."/>
            <person name="Northen T."/>
            <person name="Drula E."/>
            <person name="Henrissat B."/>
            <person name="Hsieh H.M."/>
            <person name="Youens-Clark K."/>
            <person name="Lutzoni F."/>
            <person name="Miadlikowska J."/>
            <person name="Eastwood D.C."/>
            <person name="Hamelin R.C."/>
            <person name="Grigoriev I.V."/>
            <person name="U'Ren J.M."/>
        </authorList>
    </citation>
    <scope>NUCLEOTIDE SEQUENCE [LARGE SCALE GENOMIC DNA]</scope>
    <source>
        <strain evidence="1 2">CBS 119005</strain>
    </source>
</reference>
<name>A0ACB9Z5Z7_9PEZI</name>
<accession>A0ACB9Z5Z7</accession>
<keyword evidence="2" id="KW-1185">Reference proteome</keyword>
<dbReference type="Proteomes" id="UP001497700">
    <property type="component" value="Unassembled WGS sequence"/>
</dbReference>
<sequence>MASGSKPLDRIDVANLPAATPSGPSSPQHDKEAARAMSRTDSWKPSLGRKQSYHMEDKKHALQMSGVQDLQESPGFTECK</sequence>
<evidence type="ECO:0000313" key="2">
    <source>
        <dbReference type="Proteomes" id="UP001497700"/>
    </source>
</evidence>
<protein>
    <submittedName>
        <fullName evidence="1">Uncharacterized protein</fullName>
    </submittedName>
</protein>
<comment type="caution">
    <text evidence="1">The sequence shown here is derived from an EMBL/GenBank/DDBJ whole genome shotgun (WGS) entry which is preliminary data.</text>
</comment>
<evidence type="ECO:0000313" key="1">
    <source>
        <dbReference type="EMBL" id="KAI4866854.1"/>
    </source>
</evidence>
<gene>
    <name evidence="1" type="ORF">F4820DRAFT_446726</name>
</gene>
<organism evidence="1 2">
    <name type="scientific">Hypoxylon rubiginosum</name>
    <dbReference type="NCBI Taxonomy" id="110542"/>
    <lineage>
        <taxon>Eukaryota</taxon>
        <taxon>Fungi</taxon>
        <taxon>Dikarya</taxon>
        <taxon>Ascomycota</taxon>
        <taxon>Pezizomycotina</taxon>
        <taxon>Sordariomycetes</taxon>
        <taxon>Xylariomycetidae</taxon>
        <taxon>Xylariales</taxon>
        <taxon>Hypoxylaceae</taxon>
        <taxon>Hypoxylon</taxon>
    </lineage>
</organism>
<proteinExistence type="predicted"/>